<dbReference type="PANTHER" id="PTHR13794">
    <property type="entry name" value="ENOLASE SUPERFAMILY, MANDELATE RACEMASE"/>
    <property type="match status" value="1"/>
</dbReference>
<evidence type="ECO:0000256" key="1">
    <source>
        <dbReference type="ARBA" id="ARBA00001946"/>
    </source>
</evidence>
<dbReference type="Pfam" id="PF13378">
    <property type="entry name" value="MR_MLE_C"/>
    <property type="match status" value="1"/>
</dbReference>
<dbReference type="InterPro" id="IPR029017">
    <property type="entry name" value="Enolase-like_N"/>
</dbReference>
<dbReference type="PROSITE" id="PS00909">
    <property type="entry name" value="MR_MLE_2"/>
    <property type="match status" value="1"/>
</dbReference>
<dbReference type="RefSeq" id="WP_114811633.1">
    <property type="nucleotide sequence ID" value="NZ_CP139965.1"/>
</dbReference>
<dbReference type="SFLD" id="SFLDS00001">
    <property type="entry name" value="Enolase"/>
    <property type="match status" value="1"/>
</dbReference>
<dbReference type="SFLD" id="SFLDG00179">
    <property type="entry name" value="mandelate_racemase"/>
    <property type="match status" value="1"/>
</dbReference>
<keyword evidence="6" id="KW-1185">Reference proteome</keyword>
<protein>
    <submittedName>
        <fullName evidence="5">Mandelate racemase/muconate lactonizing enzyme family protein</fullName>
    </submittedName>
</protein>
<dbReference type="SMART" id="SM00922">
    <property type="entry name" value="MR_MLE"/>
    <property type="match status" value="1"/>
</dbReference>
<dbReference type="Pfam" id="PF02746">
    <property type="entry name" value="MR_MLE_N"/>
    <property type="match status" value="1"/>
</dbReference>
<comment type="cofactor">
    <cofactor evidence="1">
        <name>Mg(2+)</name>
        <dbReference type="ChEBI" id="CHEBI:18420"/>
    </cofactor>
</comment>
<dbReference type="InterPro" id="IPR018110">
    <property type="entry name" value="Mandel_Rmase/mucon_lact_enz_CS"/>
</dbReference>
<feature type="domain" description="Mandelate racemase/muconate lactonizing enzyme C-terminal" evidence="4">
    <location>
        <begin position="147"/>
        <end position="244"/>
    </location>
</feature>
<dbReference type="CDD" id="cd03316">
    <property type="entry name" value="MR_like"/>
    <property type="match status" value="1"/>
</dbReference>
<accession>A0ABZ0WJY4</accession>
<dbReference type="InterPro" id="IPR013341">
    <property type="entry name" value="Mandelate_racemase_N_dom"/>
</dbReference>
<dbReference type="Gene3D" id="3.30.390.10">
    <property type="entry name" value="Enolase-like, N-terminal domain"/>
    <property type="match status" value="1"/>
</dbReference>
<evidence type="ECO:0000313" key="6">
    <source>
        <dbReference type="Proteomes" id="UP001325479"/>
    </source>
</evidence>
<dbReference type="PANTHER" id="PTHR13794:SF58">
    <property type="entry name" value="MITOCHONDRIAL ENOLASE SUPERFAMILY MEMBER 1"/>
    <property type="match status" value="1"/>
</dbReference>
<dbReference type="Gene3D" id="3.20.20.120">
    <property type="entry name" value="Enolase-like C-terminal domain"/>
    <property type="match status" value="1"/>
</dbReference>
<keyword evidence="3" id="KW-0460">Magnesium</keyword>
<dbReference type="InterPro" id="IPR013342">
    <property type="entry name" value="Mandelate_racemase_C"/>
</dbReference>
<evidence type="ECO:0000313" key="5">
    <source>
        <dbReference type="EMBL" id="WQD77631.1"/>
    </source>
</evidence>
<sequence>MARIDAVEIRQVDLQPKVKRTDAIQSFVVQETVLVTIRCDDGSSGTGYTYTIGTGGSSVVALLRDHLAPRIIGRDPALFEAIWRDLLFHTHATAVGAITSLALAAVDTALWDRNTRVAGLPLWIAAGGAKPRTQTYSTEGGWLHLATQELVEQTLQARADGFRGAKLKVGRPHVSEDVRRLDAVREAVGEGFELMTDANQGFTFQEALRRAHAFEPFRLAWLEEPMPAENVDAHRRLSLATNVPVAVGESLYHLGQFGEYVKADACAIVQADVARVGGITPWLKVAHMAEALNLDICPHFLMELHVSLCSAVPNATWLEYIPQLDSLTANRVRIEDGYAYAPNEPGLGIEWDWDAVRAAAHVEFAVDASNLQTA</sequence>
<dbReference type="SUPFAM" id="SSF51604">
    <property type="entry name" value="Enolase C-terminal domain-like"/>
    <property type="match status" value="1"/>
</dbReference>
<dbReference type="InterPro" id="IPR036849">
    <property type="entry name" value="Enolase-like_C_sf"/>
</dbReference>
<name>A0ABZ0WJY4_9BURK</name>
<reference evidence="5 6" key="1">
    <citation type="submission" date="2023-12" db="EMBL/GenBank/DDBJ databases">
        <title>Genome sequencing and assembly of bacterial species from a model synthetic community.</title>
        <authorList>
            <person name="Hogle S.L."/>
        </authorList>
    </citation>
    <scope>NUCLEOTIDE SEQUENCE [LARGE SCALE GENOMIC DNA]</scope>
    <source>
        <strain evidence="5 6">HAMBI 2494</strain>
    </source>
</reference>
<dbReference type="SUPFAM" id="SSF54826">
    <property type="entry name" value="Enolase N-terminal domain-like"/>
    <property type="match status" value="1"/>
</dbReference>
<evidence type="ECO:0000256" key="3">
    <source>
        <dbReference type="ARBA" id="ARBA00022842"/>
    </source>
</evidence>
<evidence type="ECO:0000256" key="2">
    <source>
        <dbReference type="ARBA" id="ARBA00022723"/>
    </source>
</evidence>
<keyword evidence="2" id="KW-0479">Metal-binding</keyword>
<dbReference type="InterPro" id="IPR046945">
    <property type="entry name" value="RHMD-like"/>
</dbReference>
<proteinExistence type="predicted"/>
<evidence type="ECO:0000259" key="4">
    <source>
        <dbReference type="SMART" id="SM00922"/>
    </source>
</evidence>
<dbReference type="Proteomes" id="UP001325479">
    <property type="component" value="Chromosome"/>
</dbReference>
<gene>
    <name evidence="5" type="ORF">U0042_26890</name>
</gene>
<organism evidence="5 6">
    <name type="scientific">Paraburkholderia kururiensis</name>
    <dbReference type="NCBI Taxonomy" id="984307"/>
    <lineage>
        <taxon>Bacteria</taxon>
        <taxon>Pseudomonadati</taxon>
        <taxon>Pseudomonadota</taxon>
        <taxon>Betaproteobacteria</taxon>
        <taxon>Burkholderiales</taxon>
        <taxon>Burkholderiaceae</taxon>
        <taxon>Paraburkholderia</taxon>
    </lineage>
</organism>
<dbReference type="EMBL" id="CP139965">
    <property type="protein sequence ID" value="WQD77631.1"/>
    <property type="molecule type" value="Genomic_DNA"/>
</dbReference>
<dbReference type="InterPro" id="IPR029065">
    <property type="entry name" value="Enolase_C-like"/>
</dbReference>